<gene>
    <name evidence="1" type="ordered locus">Cd36_07680</name>
    <name evidence="2" type="ORF">CD36_07680</name>
</gene>
<dbReference type="RefSeq" id="XP_002417415.1">
    <property type="nucleotide sequence ID" value="XM_002417370.1"/>
</dbReference>
<reference evidence="2 3" key="1">
    <citation type="journal article" date="2009" name="Genome Res.">
        <title>Comparative genomics of the fungal pathogens Candida dubliniensis and Candida albicans.</title>
        <authorList>
            <person name="Jackson A.P."/>
            <person name="Gamble J.A."/>
            <person name="Yeomans T."/>
            <person name="Moran G.P."/>
            <person name="Saunders D."/>
            <person name="Harris D."/>
            <person name="Aslett M."/>
            <person name="Barrell J.F."/>
            <person name="Butler G."/>
            <person name="Citiulo F."/>
            <person name="Coleman D.C."/>
            <person name="de Groot P.W.J."/>
            <person name="Goodwin T.J."/>
            <person name="Quail M.A."/>
            <person name="McQuillan J."/>
            <person name="Munro C.A."/>
            <person name="Pain A."/>
            <person name="Poulter R.T."/>
            <person name="Rajandream M.A."/>
            <person name="Renauld H."/>
            <person name="Spiering M.J."/>
            <person name="Tivey A."/>
            <person name="Gow N.A.R."/>
            <person name="Barrell B."/>
            <person name="Sullivan D.J."/>
            <person name="Berriman M."/>
        </authorList>
    </citation>
    <scope>NUCLEOTIDE SEQUENCE [LARGE SCALE GENOMIC DNA]</scope>
    <source>
        <strain evidence="3">CD36 / ATCC MYA-646 / CBS 7987 / NCPF 3949 / NRRL Y-17841</strain>
    </source>
</reference>
<dbReference type="Pfam" id="PF09447">
    <property type="entry name" value="Cnl2_NKP2"/>
    <property type="match status" value="1"/>
</dbReference>
<dbReference type="Proteomes" id="UP000002605">
    <property type="component" value="Chromosome 1"/>
</dbReference>
<dbReference type="OrthoDB" id="4024846at2759"/>
<evidence type="ECO:0000313" key="1">
    <source>
        <dbReference type="CGD" id="CAL0000171601"/>
    </source>
</evidence>
<dbReference type="GeneID" id="8044959"/>
<evidence type="ECO:0000313" key="3">
    <source>
        <dbReference type="Proteomes" id="UP000002605"/>
    </source>
</evidence>
<dbReference type="CGD" id="CAL0000171601">
    <property type="gene designation" value="Cd36_07680"/>
</dbReference>
<dbReference type="GO" id="GO:0000776">
    <property type="term" value="C:kinetochore"/>
    <property type="evidence" value="ECO:0007669"/>
    <property type="project" value="InterPro"/>
</dbReference>
<dbReference type="HOGENOM" id="CLU_1377945_0_0_1"/>
<name>B9W8J5_CANDC</name>
<dbReference type="InterPro" id="IPR018565">
    <property type="entry name" value="Nkp2/Cnl2"/>
</dbReference>
<evidence type="ECO:0000313" key="2">
    <source>
        <dbReference type="EMBL" id="CAX45067.1"/>
    </source>
</evidence>
<keyword evidence="3" id="KW-1185">Reference proteome</keyword>
<dbReference type="AlphaFoldDB" id="B9W8J5"/>
<organism evidence="2 3">
    <name type="scientific">Candida dubliniensis (strain CD36 / ATCC MYA-646 / CBS 7987 / NCPF 3949 / NRRL Y-17841)</name>
    <name type="common">Yeast</name>
    <dbReference type="NCBI Taxonomy" id="573826"/>
    <lineage>
        <taxon>Eukaryota</taxon>
        <taxon>Fungi</taxon>
        <taxon>Dikarya</taxon>
        <taxon>Ascomycota</taxon>
        <taxon>Saccharomycotina</taxon>
        <taxon>Pichiomycetes</taxon>
        <taxon>Debaryomycetaceae</taxon>
        <taxon>Candida/Lodderomyces clade</taxon>
        <taxon>Candida</taxon>
    </lineage>
</organism>
<accession>B9W8J5</accession>
<proteinExistence type="predicted"/>
<sequence>MDFNVHAFRSCKRKKKKYTSTRLFLLFTLLLLLSSTSSPNILKEYLITRSEIRDHVSLDTFKKEFPSNVPNELIEQIYKELEHQQQRRFSKIKQNIESNFNIPVSNLVSEISANSGTVKKSILLNLTKELELLMSKLATQELELDKSIKQKIKDLNSLISLLPSIQLAEEQDSDEIVEDALEKISVISSILSLNQSLN</sequence>
<dbReference type="VEuPathDB" id="FungiDB:CD36_07680"/>
<dbReference type="EMBL" id="FM992688">
    <property type="protein sequence ID" value="CAX45067.1"/>
    <property type="molecule type" value="Genomic_DNA"/>
</dbReference>
<dbReference type="eggNOG" id="ENOG502T63D">
    <property type="taxonomic scope" value="Eukaryota"/>
</dbReference>
<dbReference type="KEGG" id="cdu:CD36_07680"/>
<protein>
    <submittedName>
        <fullName evidence="2">Uncharacterized protein</fullName>
    </submittedName>
</protein>